<sequence>MKLNLVFSLCLIALLTSCGGPKECDDSDVLNQIKENTLQILQSQESSEWSAMMRASAEAAEAGLARAKGEVTDVKVADVFNFRKHEDGTRTCKAKITMQSLNGERSAVLKYNVINYEDGYQVEADDSHKYLVGSVVGDYVTQAQAEVDAVRQAKVEAGVAALKDFLAGAPKGNVCADRFDQAAFIRDHVDTDLGDWIYEFDEAFSETVKGIVVKSKIGVAGVQTSGEAAPSDAENLGSSKYLYRCTGLLALTLPDGTVDANEEFSKIYFYAFVERQGSQLVSYGPEIEGKKFDLRGAARSIARKMKYGR</sequence>
<protein>
    <recommendedName>
        <fullName evidence="3">Lipoprotein</fullName>
    </recommendedName>
</protein>
<dbReference type="Proteomes" id="UP000515506">
    <property type="component" value="Chromosome"/>
</dbReference>
<keyword evidence="2" id="KW-1185">Reference proteome</keyword>
<proteinExistence type="predicted"/>
<reference evidence="1 2" key="1">
    <citation type="submission" date="2020-08" db="EMBL/GenBank/DDBJ databases">
        <title>Streptomycin resistant and MDR strain, P. mexicana.</title>
        <authorList>
            <person name="Ganesh-kumar S."/>
            <person name="Zhe T."/>
            <person name="Yu Z."/>
            <person name="Min Y."/>
        </authorList>
    </citation>
    <scope>NUCLEOTIDE SEQUENCE [LARGE SCALE GENOMIC DNA]</scope>
    <source>
        <strain evidence="1 2">GTZY</strain>
    </source>
</reference>
<evidence type="ECO:0000313" key="1">
    <source>
        <dbReference type="EMBL" id="QND79216.1"/>
    </source>
</evidence>
<organism evidence="1 2">
    <name type="scientific">Pseudoxanthomonas mexicana</name>
    <dbReference type="NCBI Taxonomy" id="128785"/>
    <lineage>
        <taxon>Bacteria</taxon>
        <taxon>Pseudomonadati</taxon>
        <taxon>Pseudomonadota</taxon>
        <taxon>Gammaproteobacteria</taxon>
        <taxon>Lysobacterales</taxon>
        <taxon>Lysobacteraceae</taxon>
        <taxon>Pseudoxanthomonas</taxon>
    </lineage>
</organism>
<dbReference type="EMBL" id="CP060028">
    <property type="protein sequence ID" value="QND79216.1"/>
    <property type="molecule type" value="Genomic_DNA"/>
</dbReference>
<evidence type="ECO:0000313" key="2">
    <source>
        <dbReference type="Proteomes" id="UP000515506"/>
    </source>
</evidence>
<dbReference type="PROSITE" id="PS51257">
    <property type="entry name" value="PROKAR_LIPOPROTEIN"/>
    <property type="match status" value="1"/>
</dbReference>
<dbReference type="RefSeq" id="WP_185894583.1">
    <property type="nucleotide sequence ID" value="NZ_CP060028.1"/>
</dbReference>
<accession>A0ABX6R9L6</accession>
<evidence type="ECO:0008006" key="3">
    <source>
        <dbReference type="Google" id="ProtNLM"/>
    </source>
</evidence>
<name>A0ABX6R9L6_PSEMX</name>
<gene>
    <name evidence="1" type="ORF">H4W19_12700</name>
</gene>